<dbReference type="EMBL" id="LVHI01000004">
    <property type="protein sequence ID" value="OAK56468.1"/>
    <property type="molecule type" value="Genomic_DNA"/>
</dbReference>
<dbReference type="GO" id="GO:0006171">
    <property type="term" value="P:cAMP biosynthetic process"/>
    <property type="evidence" value="ECO:0007669"/>
    <property type="project" value="TreeGrafter"/>
</dbReference>
<dbReference type="InterPro" id="IPR029787">
    <property type="entry name" value="Nucleotide_cyclase"/>
</dbReference>
<organism evidence="3 4">
    <name type="scientific">Rhodococcoides kyotonense</name>
    <dbReference type="NCBI Taxonomy" id="398843"/>
    <lineage>
        <taxon>Bacteria</taxon>
        <taxon>Bacillati</taxon>
        <taxon>Actinomycetota</taxon>
        <taxon>Actinomycetes</taxon>
        <taxon>Mycobacteriales</taxon>
        <taxon>Nocardiaceae</taxon>
        <taxon>Rhodococcoides</taxon>
    </lineage>
</organism>
<evidence type="ECO:0000256" key="1">
    <source>
        <dbReference type="ARBA" id="ARBA00005381"/>
    </source>
</evidence>
<accession>A0A177YN65</accession>
<dbReference type="AlphaFoldDB" id="A0A177YN65"/>
<sequence>MPSYWTSTIDRVRAVDRSPVIVDAVRRIRNVLPGDPSFGDPLSMAGPGSALAVARVADRFLDDEPGASREVGLGALQLWQALLERAGRGRGEHDVTIVFTDLVGFSSWSLVAGDSDTLTLLRQVSKAIEPAIETHQGRVVKRMGDGLMAVFYRPEKALYAVAAARRALTYVDVDGYTPIMRAGIHTGNPRQIGSDWLGVDVTIASRVMETGGNGNLMISQRSLDSMPPGTLDDLGLTARPYRRGFFAPKLNGVPEDLRILRLVQTPER</sequence>
<evidence type="ECO:0000259" key="2">
    <source>
        <dbReference type="PROSITE" id="PS50125"/>
    </source>
</evidence>
<dbReference type="InterPro" id="IPR050697">
    <property type="entry name" value="Adenylyl/Guanylyl_Cyclase_3/4"/>
</dbReference>
<keyword evidence="4" id="KW-1185">Reference proteome</keyword>
<dbReference type="Proteomes" id="UP000077519">
    <property type="component" value="Unassembled WGS sequence"/>
</dbReference>
<dbReference type="SMART" id="SM00044">
    <property type="entry name" value="CYCc"/>
    <property type="match status" value="1"/>
</dbReference>
<name>A0A177YN65_9NOCA</name>
<dbReference type="PANTHER" id="PTHR43081:SF19">
    <property type="entry name" value="PH-SENSITIVE ADENYLATE CYCLASE RV1264"/>
    <property type="match status" value="1"/>
</dbReference>
<dbReference type="PROSITE" id="PS50125">
    <property type="entry name" value="GUANYLATE_CYCLASE_2"/>
    <property type="match status" value="1"/>
</dbReference>
<dbReference type="SUPFAM" id="SSF55073">
    <property type="entry name" value="Nucleotide cyclase"/>
    <property type="match status" value="1"/>
</dbReference>
<dbReference type="RefSeq" id="WP_068422074.1">
    <property type="nucleotide sequence ID" value="NZ_LVHI01000004.1"/>
</dbReference>
<feature type="domain" description="Guanylate cyclase" evidence="2">
    <location>
        <begin position="96"/>
        <end position="208"/>
    </location>
</feature>
<dbReference type="Pfam" id="PF00211">
    <property type="entry name" value="Guanylate_cyc"/>
    <property type="match status" value="1"/>
</dbReference>
<dbReference type="PANTHER" id="PTHR43081">
    <property type="entry name" value="ADENYLATE CYCLASE, TERMINAL-DIFFERENTIATION SPECIFIC-RELATED"/>
    <property type="match status" value="1"/>
</dbReference>
<dbReference type="InterPro" id="IPR001054">
    <property type="entry name" value="A/G_cyclase"/>
</dbReference>
<dbReference type="GO" id="GO:0035556">
    <property type="term" value="P:intracellular signal transduction"/>
    <property type="evidence" value="ECO:0007669"/>
    <property type="project" value="InterPro"/>
</dbReference>
<dbReference type="GO" id="GO:0004016">
    <property type="term" value="F:adenylate cyclase activity"/>
    <property type="evidence" value="ECO:0007669"/>
    <property type="project" value="UniProtKB-ARBA"/>
</dbReference>
<reference evidence="3 4" key="1">
    <citation type="submission" date="2016-03" db="EMBL/GenBank/DDBJ databases">
        <title>Genome sequence of Rhodococcus kyotonensis KB10.</title>
        <authorList>
            <person name="Jeong H."/>
            <person name="Hong C.E."/>
            <person name="Jo S.H."/>
            <person name="Park J.M."/>
        </authorList>
    </citation>
    <scope>NUCLEOTIDE SEQUENCE [LARGE SCALE GENOMIC DNA]</scope>
    <source>
        <strain evidence="3 4">KB10</strain>
    </source>
</reference>
<comment type="caution">
    <text evidence="3">The sequence shown here is derived from an EMBL/GenBank/DDBJ whole genome shotgun (WGS) entry which is preliminary data.</text>
</comment>
<proteinExistence type="inferred from homology"/>
<evidence type="ECO:0000313" key="4">
    <source>
        <dbReference type="Proteomes" id="UP000077519"/>
    </source>
</evidence>
<dbReference type="CDD" id="cd07302">
    <property type="entry name" value="CHD"/>
    <property type="match status" value="1"/>
</dbReference>
<comment type="similarity">
    <text evidence="1">Belongs to the adenylyl cyclase class-3 family.</text>
</comment>
<dbReference type="Gene3D" id="3.30.70.1230">
    <property type="entry name" value="Nucleotide cyclase"/>
    <property type="match status" value="1"/>
</dbReference>
<protein>
    <submittedName>
        <fullName evidence="3">Guanylate cyclase</fullName>
    </submittedName>
</protein>
<gene>
    <name evidence="3" type="ORF">A3K89_16770</name>
</gene>
<evidence type="ECO:0000313" key="3">
    <source>
        <dbReference type="EMBL" id="OAK56468.1"/>
    </source>
</evidence>